<gene>
    <name evidence="2" type="ORF">QBC35DRAFT_472753</name>
</gene>
<accession>A0AAN6WY04</accession>
<reference evidence="2" key="1">
    <citation type="journal article" date="2023" name="Mol. Phylogenet. Evol.">
        <title>Genome-scale phylogeny and comparative genomics of the fungal order Sordariales.</title>
        <authorList>
            <person name="Hensen N."/>
            <person name="Bonometti L."/>
            <person name="Westerberg I."/>
            <person name="Brannstrom I.O."/>
            <person name="Guillou S."/>
            <person name="Cros-Aarteil S."/>
            <person name="Calhoun S."/>
            <person name="Haridas S."/>
            <person name="Kuo A."/>
            <person name="Mondo S."/>
            <person name="Pangilinan J."/>
            <person name="Riley R."/>
            <person name="LaButti K."/>
            <person name="Andreopoulos B."/>
            <person name="Lipzen A."/>
            <person name="Chen C."/>
            <person name="Yan M."/>
            <person name="Daum C."/>
            <person name="Ng V."/>
            <person name="Clum A."/>
            <person name="Steindorff A."/>
            <person name="Ohm R.A."/>
            <person name="Martin F."/>
            <person name="Silar P."/>
            <person name="Natvig D.O."/>
            <person name="Lalanne C."/>
            <person name="Gautier V."/>
            <person name="Ament-Velasquez S.L."/>
            <person name="Kruys A."/>
            <person name="Hutchinson M.I."/>
            <person name="Powell A.J."/>
            <person name="Barry K."/>
            <person name="Miller A.N."/>
            <person name="Grigoriev I.V."/>
            <person name="Debuchy R."/>
            <person name="Gladieux P."/>
            <person name="Hiltunen Thoren M."/>
            <person name="Johannesson H."/>
        </authorList>
    </citation>
    <scope>NUCLEOTIDE SEQUENCE</scope>
    <source>
        <strain evidence="2">PSN309</strain>
    </source>
</reference>
<comment type="caution">
    <text evidence="2">The sequence shown here is derived from an EMBL/GenBank/DDBJ whole genome shotgun (WGS) entry which is preliminary data.</text>
</comment>
<feature type="compositionally biased region" description="Basic and acidic residues" evidence="1">
    <location>
        <begin position="128"/>
        <end position="141"/>
    </location>
</feature>
<dbReference type="AlphaFoldDB" id="A0AAN6WY04"/>
<dbReference type="Proteomes" id="UP001302126">
    <property type="component" value="Unassembled WGS sequence"/>
</dbReference>
<sequence>MVIFACSHTGYASIDRCPFLFNGCFGPNGSHFVVDLPRVCDDCKSRWSDPNPEERARDASLRIGLLQKQQPEKATSQKRPRVVMITPAEEEEEMVPRRKKRKTTKTYGVDEEGVLTPPESTAGSEISGTKEKGRGRGREVGDIPTPPGSTAGSEVVGAKEKEVCDVPTPPMSTAGSEIGVAKGAHDVLTPPESSAGSETVGLRAV</sequence>
<name>A0AAN6WY04_9PEZI</name>
<reference evidence="2" key="2">
    <citation type="submission" date="2023-05" db="EMBL/GenBank/DDBJ databases">
        <authorList>
            <consortium name="Lawrence Berkeley National Laboratory"/>
            <person name="Steindorff A."/>
            <person name="Hensen N."/>
            <person name="Bonometti L."/>
            <person name="Westerberg I."/>
            <person name="Brannstrom I.O."/>
            <person name="Guillou S."/>
            <person name="Cros-Aarteil S."/>
            <person name="Calhoun S."/>
            <person name="Haridas S."/>
            <person name="Kuo A."/>
            <person name="Mondo S."/>
            <person name="Pangilinan J."/>
            <person name="Riley R."/>
            <person name="Labutti K."/>
            <person name="Andreopoulos B."/>
            <person name="Lipzen A."/>
            <person name="Chen C."/>
            <person name="Yanf M."/>
            <person name="Daum C."/>
            <person name="Ng V."/>
            <person name="Clum A."/>
            <person name="Ohm R."/>
            <person name="Martin F."/>
            <person name="Silar P."/>
            <person name="Natvig D."/>
            <person name="Lalanne C."/>
            <person name="Gautier V."/>
            <person name="Ament-Velasquez S.L."/>
            <person name="Kruys A."/>
            <person name="Hutchinson M.I."/>
            <person name="Powell A.J."/>
            <person name="Barry K."/>
            <person name="Miller A.N."/>
            <person name="Grigoriev I.V."/>
            <person name="Debuchy R."/>
            <person name="Gladieux P."/>
            <person name="Thoren M.H."/>
            <person name="Johannesson H."/>
        </authorList>
    </citation>
    <scope>NUCLEOTIDE SEQUENCE</scope>
    <source>
        <strain evidence="2">PSN309</strain>
    </source>
</reference>
<evidence type="ECO:0000256" key="1">
    <source>
        <dbReference type="SAM" id="MobiDB-lite"/>
    </source>
</evidence>
<evidence type="ECO:0000313" key="3">
    <source>
        <dbReference type="Proteomes" id="UP001302126"/>
    </source>
</evidence>
<feature type="compositionally biased region" description="Polar residues" evidence="1">
    <location>
        <begin position="118"/>
        <end position="127"/>
    </location>
</feature>
<organism evidence="2 3">
    <name type="scientific">Podospora australis</name>
    <dbReference type="NCBI Taxonomy" id="1536484"/>
    <lineage>
        <taxon>Eukaryota</taxon>
        <taxon>Fungi</taxon>
        <taxon>Dikarya</taxon>
        <taxon>Ascomycota</taxon>
        <taxon>Pezizomycotina</taxon>
        <taxon>Sordariomycetes</taxon>
        <taxon>Sordariomycetidae</taxon>
        <taxon>Sordariales</taxon>
        <taxon>Podosporaceae</taxon>
        <taxon>Podospora</taxon>
    </lineage>
</organism>
<feature type="region of interest" description="Disordered" evidence="1">
    <location>
        <begin position="186"/>
        <end position="205"/>
    </location>
</feature>
<feature type="region of interest" description="Disordered" evidence="1">
    <location>
        <begin position="111"/>
        <end position="177"/>
    </location>
</feature>
<protein>
    <submittedName>
        <fullName evidence="2">Uncharacterized protein</fullName>
    </submittedName>
</protein>
<keyword evidence="3" id="KW-1185">Reference proteome</keyword>
<proteinExistence type="predicted"/>
<evidence type="ECO:0000313" key="2">
    <source>
        <dbReference type="EMBL" id="KAK4189365.1"/>
    </source>
</evidence>
<dbReference type="EMBL" id="MU864376">
    <property type="protein sequence ID" value="KAK4189365.1"/>
    <property type="molecule type" value="Genomic_DNA"/>
</dbReference>